<evidence type="ECO:0000313" key="2">
    <source>
        <dbReference type="EMBL" id="VEA78756.1"/>
    </source>
</evidence>
<accession>A0A3S4HI28</accession>
<name>A0A3S4HI28_SALER</name>
<sequence>MALRKTMALSAVAAGIVLSMAGAHAASLLSASEPATMKASELAAKEKALTNFPLMNAVKSSIATLPNSEVELISPGRVANPANVKRVESMLKESDWDYLFRCARRNIPTATS</sequence>
<dbReference type="Proteomes" id="UP000275676">
    <property type="component" value="Chromosome"/>
</dbReference>
<feature type="chain" id="PRO_5018651393" evidence="1">
    <location>
        <begin position="26"/>
        <end position="112"/>
    </location>
</feature>
<evidence type="ECO:0000313" key="3">
    <source>
        <dbReference type="Proteomes" id="UP000275676"/>
    </source>
</evidence>
<feature type="signal peptide" evidence="1">
    <location>
        <begin position="1"/>
        <end position="25"/>
    </location>
</feature>
<reference evidence="2 3" key="1">
    <citation type="submission" date="2018-12" db="EMBL/GenBank/DDBJ databases">
        <authorList>
            <consortium name="Pathogen Informatics"/>
        </authorList>
    </citation>
    <scope>NUCLEOTIDE SEQUENCE [LARGE SCALE GENOMIC DNA]</scope>
    <source>
        <strain evidence="2 3">NCTC10047</strain>
    </source>
</reference>
<dbReference type="EMBL" id="LR134156">
    <property type="protein sequence ID" value="VEA78756.1"/>
    <property type="molecule type" value="Genomic_DNA"/>
</dbReference>
<keyword evidence="1" id="KW-0732">Signal</keyword>
<proteinExistence type="predicted"/>
<gene>
    <name evidence="2" type="ORF">NCTC10047_04725</name>
</gene>
<organism evidence="2 3">
    <name type="scientific">Salmonella enterica subsp. arizonae</name>
    <dbReference type="NCBI Taxonomy" id="59203"/>
    <lineage>
        <taxon>Bacteria</taxon>
        <taxon>Pseudomonadati</taxon>
        <taxon>Pseudomonadota</taxon>
        <taxon>Gammaproteobacteria</taxon>
        <taxon>Enterobacterales</taxon>
        <taxon>Enterobacteriaceae</taxon>
        <taxon>Salmonella</taxon>
    </lineage>
</organism>
<protein>
    <submittedName>
        <fullName evidence="2">Secreted chitinase</fullName>
    </submittedName>
</protein>
<evidence type="ECO:0000256" key="1">
    <source>
        <dbReference type="SAM" id="SignalP"/>
    </source>
</evidence>
<dbReference type="AlphaFoldDB" id="A0A3S4HI28"/>